<dbReference type="EMBL" id="JPWB01000001">
    <property type="protein sequence ID" value="RCK25438.1"/>
    <property type="molecule type" value="Genomic_DNA"/>
</dbReference>
<protein>
    <recommendedName>
        <fullName evidence="3">LPS biosynthesis protein</fullName>
    </recommendedName>
</protein>
<comment type="caution">
    <text evidence="1">The sequence shown here is derived from an EMBL/GenBank/DDBJ whole genome shotgun (WGS) entry which is preliminary data.</text>
</comment>
<gene>
    <name evidence="1" type="ORF">TH6_02155</name>
</gene>
<organism evidence="1 2">
    <name type="scientific">Thalassospira profundimaris</name>
    <dbReference type="NCBI Taxonomy" id="502049"/>
    <lineage>
        <taxon>Bacteria</taxon>
        <taxon>Pseudomonadati</taxon>
        <taxon>Pseudomonadota</taxon>
        <taxon>Alphaproteobacteria</taxon>
        <taxon>Rhodospirillales</taxon>
        <taxon>Thalassospiraceae</taxon>
        <taxon>Thalassospira</taxon>
    </lineage>
</organism>
<dbReference type="Proteomes" id="UP000253061">
    <property type="component" value="Unassembled WGS sequence"/>
</dbReference>
<evidence type="ECO:0000313" key="2">
    <source>
        <dbReference type="Proteomes" id="UP000253061"/>
    </source>
</evidence>
<reference evidence="1 2" key="1">
    <citation type="submission" date="2014-07" db="EMBL/GenBank/DDBJ databases">
        <title>Draft genome sequence of Thalassospira profundimaris R8-17.</title>
        <authorList>
            <person name="Lai Q."/>
            <person name="Shao Z."/>
        </authorList>
    </citation>
    <scope>NUCLEOTIDE SEQUENCE [LARGE SCALE GENOMIC DNA]</scope>
    <source>
        <strain evidence="1 2">R8-17</strain>
    </source>
</reference>
<evidence type="ECO:0000313" key="1">
    <source>
        <dbReference type="EMBL" id="RCK25438.1"/>
    </source>
</evidence>
<proteinExistence type="predicted"/>
<sequence length="377" mass="42977">MKYCRSCVEPDTRPGQVFNEEGLCTPCSLALSYDAAEWDRRRKELDEIVAWANERRSPLGYDSIIGVSGGKDSTRLAFFAREIGLNPLLVSFVYPPIQQTDLGAANLSNLVEQGFDVMTVNPAPEVYRRAIRHSFLKLGNWTNPSEIALYASLPRTALQTNIPLACAGENPFITLGSGAGGSKDGNAINVVSMNTLRGGDITPFLDEYNTEDKMYFFRFPEKDRILKNDLKLIYLGYYIEDYDQHNNAEFAVQHGMKLREGRHADPARTGFIHNHSMLDEDFVIVNQYLKYLKLGFGMTAQQASLDIRAGRLTRSEAIELCEKFDGQCHEEYIERFCDFLDIPLTRFWEVAESWRNPEIWKLQGNKWELKTKLRDAL</sequence>
<dbReference type="AlphaFoldDB" id="A0A367VJN3"/>
<dbReference type="InterPro" id="IPR020022">
    <property type="entry name" value="N-acetyl_sugar_amidoTrfase"/>
</dbReference>
<dbReference type="SUPFAM" id="SSF52402">
    <property type="entry name" value="Adenine nucleotide alpha hydrolases-like"/>
    <property type="match status" value="1"/>
</dbReference>
<name>A0A367VJN3_9PROT</name>
<accession>A0A367VJN3</accession>
<dbReference type="RefSeq" id="WP_062956480.1">
    <property type="nucleotide sequence ID" value="NZ_JPWB01000001.1"/>
</dbReference>
<evidence type="ECO:0008006" key="3">
    <source>
        <dbReference type="Google" id="ProtNLM"/>
    </source>
</evidence>
<dbReference type="NCBIfam" id="TIGR03573">
    <property type="entry name" value="WbuX"/>
    <property type="match status" value="1"/>
</dbReference>